<sequence length="269" mass="30554">MAILYNRILLTGAAGNLGKELRPFLRERCNKLRLSSRRPIDLEGDNEELAVLDLADFEKVLEATKDVDAIVHMGGTSKEDTWNNVLQGNIVGMYNLFEASRQNKVKRIIWGSSVHAIGYHKRTDVLEPDCVTKPDSLYGVSKVFGEGLAQYYFDKFKVESVSIRIGSSFPKVADWRMLSTWLSFDDLRHLVERSLIVPKVDHTIIFGCSNNDQSFWDNSKVGYMGYKPRDNAEDQRPYLEENVKKPPHDDTAITYQGGSFVVAGHFEDK</sequence>
<evidence type="ECO:0000313" key="5">
    <source>
        <dbReference type="Proteomes" id="UP001172645"/>
    </source>
</evidence>
<dbReference type="PANTHER" id="PTHR43103">
    <property type="entry name" value="NUCLEOSIDE-DIPHOSPHATE-SUGAR EPIMERASE"/>
    <property type="match status" value="1"/>
</dbReference>
<keyword evidence="5" id="KW-1185">Reference proteome</keyword>
<dbReference type="PANTHER" id="PTHR43103:SF3">
    <property type="entry name" value="ADP-L-GLYCERO-D-MANNO-HEPTOSE-6-EPIMERASE"/>
    <property type="match status" value="1"/>
</dbReference>
<dbReference type="InterPro" id="IPR036291">
    <property type="entry name" value="NAD(P)-bd_dom_sf"/>
</dbReference>
<dbReference type="EMBL" id="JARFYM010000059">
    <property type="protein sequence ID" value="MDL2403741.1"/>
    <property type="molecule type" value="Genomic_DNA"/>
</dbReference>
<keyword evidence="1" id="KW-0521">NADP</keyword>
<dbReference type="Proteomes" id="UP001172645">
    <property type="component" value="Unassembled WGS sequence"/>
</dbReference>
<evidence type="ECO:0000259" key="3">
    <source>
        <dbReference type="Pfam" id="PF01370"/>
    </source>
</evidence>
<evidence type="ECO:0000256" key="2">
    <source>
        <dbReference type="ARBA" id="ARBA00023277"/>
    </source>
</evidence>
<evidence type="ECO:0000313" key="4">
    <source>
        <dbReference type="EMBL" id="MDL2403741.1"/>
    </source>
</evidence>
<accession>A0ABT7K550</accession>
<comment type="caution">
    <text evidence="4">The sequence shown here is derived from an EMBL/GenBank/DDBJ whole genome shotgun (WGS) entry which is preliminary data.</text>
</comment>
<reference evidence="4" key="1">
    <citation type="submission" date="2023-06" db="EMBL/GenBank/DDBJ databases">
        <title>Phylogenetic Diversity of Rhizobium strains.</title>
        <authorList>
            <person name="Moura F.T."/>
            <person name="Helene L.C.F."/>
            <person name="Hungria M."/>
        </authorList>
    </citation>
    <scope>NUCLEOTIDE SEQUENCE</scope>
    <source>
        <strain evidence="4">CCGE526</strain>
    </source>
</reference>
<evidence type="ECO:0000256" key="1">
    <source>
        <dbReference type="ARBA" id="ARBA00022857"/>
    </source>
</evidence>
<protein>
    <submittedName>
        <fullName evidence="4">NAD(P)-dependent oxidoreductase</fullName>
    </submittedName>
</protein>
<feature type="domain" description="NAD-dependent epimerase/dehydratase" evidence="3">
    <location>
        <begin position="8"/>
        <end position="166"/>
    </location>
</feature>
<dbReference type="SUPFAM" id="SSF51735">
    <property type="entry name" value="NAD(P)-binding Rossmann-fold domains"/>
    <property type="match status" value="1"/>
</dbReference>
<name>A0ABT7K550_9HYPH</name>
<proteinExistence type="predicted"/>
<keyword evidence="2" id="KW-0119">Carbohydrate metabolism</keyword>
<gene>
    <name evidence="4" type="ORF">PY649_33285</name>
</gene>
<organism evidence="4 5">
    <name type="scientific">Rhizobium mayense</name>
    <dbReference type="NCBI Taxonomy" id="1312184"/>
    <lineage>
        <taxon>Bacteria</taxon>
        <taxon>Pseudomonadati</taxon>
        <taxon>Pseudomonadota</taxon>
        <taxon>Alphaproteobacteria</taxon>
        <taxon>Hyphomicrobiales</taxon>
        <taxon>Rhizobiaceae</taxon>
        <taxon>Rhizobium/Agrobacterium group</taxon>
        <taxon>Rhizobium</taxon>
    </lineage>
</organism>
<dbReference type="RefSeq" id="WP_285873275.1">
    <property type="nucleotide sequence ID" value="NZ_JARFYM010000059.1"/>
</dbReference>
<dbReference type="Pfam" id="PF01370">
    <property type="entry name" value="Epimerase"/>
    <property type="match status" value="1"/>
</dbReference>
<dbReference type="Gene3D" id="3.40.50.720">
    <property type="entry name" value="NAD(P)-binding Rossmann-like Domain"/>
    <property type="match status" value="1"/>
</dbReference>
<dbReference type="InterPro" id="IPR001509">
    <property type="entry name" value="Epimerase_deHydtase"/>
</dbReference>